<evidence type="ECO:0000313" key="2">
    <source>
        <dbReference type="Proteomes" id="UP001055811"/>
    </source>
</evidence>
<comment type="caution">
    <text evidence="1">The sequence shown here is derived from an EMBL/GenBank/DDBJ whole genome shotgun (WGS) entry which is preliminary data.</text>
</comment>
<proteinExistence type="predicted"/>
<dbReference type="EMBL" id="CM042013">
    <property type="protein sequence ID" value="KAI3740813.1"/>
    <property type="molecule type" value="Genomic_DNA"/>
</dbReference>
<evidence type="ECO:0000313" key="1">
    <source>
        <dbReference type="EMBL" id="KAI3740813.1"/>
    </source>
</evidence>
<keyword evidence="2" id="KW-1185">Reference proteome</keyword>
<organism evidence="1 2">
    <name type="scientific">Cichorium intybus</name>
    <name type="common">Chicory</name>
    <dbReference type="NCBI Taxonomy" id="13427"/>
    <lineage>
        <taxon>Eukaryota</taxon>
        <taxon>Viridiplantae</taxon>
        <taxon>Streptophyta</taxon>
        <taxon>Embryophyta</taxon>
        <taxon>Tracheophyta</taxon>
        <taxon>Spermatophyta</taxon>
        <taxon>Magnoliopsida</taxon>
        <taxon>eudicotyledons</taxon>
        <taxon>Gunneridae</taxon>
        <taxon>Pentapetalae</taxon>
        <taxon>asterids</taxon>
        <taxon>campanulids</taxon>
        <taxon>Asterales</taxon>
        <taxon>Asteraceae</taxon>
        <taxon>Cichorioideae</taxon>
        <taxon>Cichorieae</taxon>
        <taxon>Cichoriinae</taxon>
        <taxon>Cichorium</taxon>
    </lineage>
</organism>
<accession>A0ACB9D2G2</accession>
<reference evidence="2" key="1">
    <citation type="journal article" date="2022" name="Mol. Ecol. Resour.">
        <title>The genomes of chicory, endive, great burdock and yacon provide insights into Asteraceae palaeo-polyploidization history and plant inulin production.</title>
        <authorList>
            <person name="Fan W."/>
            <person name="Wang S."/>
            <person name="Wang H."/>
            <person name="Wang A."/>
            <person name="Jiang F."/>
            <person name="Liu H."/>
            <person name="Zhao H."/>
            <person name="Xu D."/>
            <person name="Zhang Y."/>
        </authorList>
    </citation>
    <scope>NUCLEOTIDE SEQUENCE [LARGE SCALE GENOMIC DNA]</scope>
    <source>
        <strain evidence="2">cv. Punajuju</strain>
    </source>
</reference>
<protein>
    <submittedName>
        <fullName evidence="1">Uncharacterized protein</fullName>
    </submittedName>
</protein>
<dbReference type="Proteomes" id="UP001055811">
    <property type="component" value="Linkage Group LG05"/>
</dbReference>
<gene>
    <name evidence="1" type="ORF">L2E82_31287</name>
</gene>
<reference evidence="1 2" key="2">
    <citation type="journal article" date="2022" name="Mol. Ecol. Resour.">
        <title>The genomes of chicory, endive, great burdock and yacon provide insights into Asteraceae paleo-polyploidization history and plant inulin production.</title>
        <authorList>
            <person name="Fan W."/>
            <person name="Wang S."/>
            <person name="Wang H."/>
            <person name="Wang A."/>
            <person name="Jiang F."/>
            <person name="Liu H."/>
            <person name="Zhao H."/>
            <person name="Xu D."/>
            <person name="Zhang Y."/>
        </authorList>
    </citation>
    <scope>NUCLEOTIDE SEQUENCE [LARGE SCALE GENOMIC DNA]</scope>
    <source>
        <strain evidence="2">cv. Punajuju</strain>
        <tissue evidence="1">Leaves</tissue>
    </source>
</reference>
<sequence length="82" mass="8903">MEVGGKLEKQQRAAVARHRPENEQKQRIAASSGQGKACSIAAVISPWSKNEQNHDRTVVSGDSGGLGGDSWSEIRDKFMAYC</sequence>
<name>A0ACB9D2G2_CICIN</name>